<name>K3XP47_SETIT</name>
<dbReference type="EnsemblPlants" id="KQL04646">
    <property type="protein sequence ID" value="KQL04646"/>
    <property type="gene ID" value="SETIT_003670mg"/>
</dbReference>
<keyword evidence="2" id="KW-1185">Reference proteome</keyword>
<dbReference type="InParanoid" id="K3XP47"/>
<sequence length="60" mass="7308">MRHSVNNIRRDYKTRFSIAGLDKLGTSVLVYLFFKDITYHIFLEVEKQLRIYWKTIHTCQ</sequence>
<evidence type="ECO:0000313" key="1">
    <source>
        <dbReference type="EnsemblPlants" id="KQL04646"/>
    </source>
</evidence>
<reference evidence="2" key="1">
    <citation type="journal article" date="2012" name="Nat. Biotechnol.">
        <title>Reference genome sequence of the model plant Setaria.</title>
        <authorList>
            <person name="Bennetzen J.L."/>
            <person name="Schmutz J."/>
            <person name="Wang H."/>
            <person name="Percifield R."/>
            <person name="Hawkins J."/>
            <person name="Pontaroli A.C."/>
            <person name="Estep M."/>
            <person name="Feng L."/>
            <person name="Vaughn J.N."/>
            <person name="Grimwood J."/>
            <person name="Jenkins J."/>
            <person name="Barry K."/>
            <person name="Lindquist E."/>
            <person name="Hellsten U."/>
            <person name="Deshpande S."/>
            <person name="Wang X."/>
            <person name="Wu X."/>
            <person name="Mitros T."/>
            <person name="Triplett J."/>
            <person name="Yang X."/>
            <person name="Ye C.Y."/>
            <person name="Mauro-Herrera M."/>
            <person name="Wang L."/>
            <person name="Li P."/>
            <person name="Sharma M."/>
            <person name="Sharma R."/>
            <person name="Ronald P.C."/>
            <person name="Panaud O."/>
            <person name="Kellogg E.A."/>
            <person name="Brutnell T.P."/>
            <person name="Doust A.N."/>
            <person name="Tuskan G.A."/>
            <person name="Rokhsar D."/>
            <person name="Devos K.M."/>
        </authorList>
    </citation>
    <scope>NUCLEOTIDE SEQUENCE [LARGE SCALE GENOMIC DNA]</scope>
    <source>
        <strain evidence="2">cv. Yugu1</strain>
    </source>
</reference>
<reference evidence="1" key="2">
    <citation type="submission" date="2018-08" db="UniProtKB">
        <authorList>
            <consortium name="EnsemblPlants"/>
        </authorList>
    </citation>
    <scope>IDENTIFICATION</scope>
    <source>
        <strain evidence="1">Yugu1</strain>
    </source>
</reference>
<evidence type="ECO:0000313" key="2">
    <source>
        <dbReference type="Proteomes" id="UP000004995"/>
    </source>
</evidence>
<dbReference type="HOGENOM" id="CLU_2946067_0_0_1"/>
<dbReference type="AlphaFoldDB" id="K3XP47"/>
<organism evidence="1 2">
    <name type="scientific">Setaria italica</name>
    <name type="common">Foxtail millet</name>
    <name type="synonym">Panicum italicum</name>
    <dbReference type="NCBI Taxonomy" id="4555"/>
    <lineage>
        <taxon>Eukaryota</taxon>
        <taxon>Viridiplantae</taxon>
        <taxon>Streptophyta</taxon>
        <taxon>Embryophyta</taxon>
        <taxon>Tracheophyta</taxon>
        <taxon>Spermatophyta</taxon>
        <taxon>Magnoliopsida</taxon>
        <taxon>Liliopsida</taxon>
        <taxon>Poales</taxon>
        <taxon>Poaceae</taxon>
        <taxon>PACMAD clade</taxon>
        <taxon>Panicoideae</taxon>
        <taxon>Panicodae</taxon>
        <taxon>Paniceae</taxon>
        <taxon>Cenchrinae</taxon>
        <taxon>Setaria</taxon>
    </lineage>
</organism>
<dbReference type="EMBL" id="AGNK02002892">
    <property type="status" value="NOT_ANNOTATED_CDS"/>
    <property type="molecule type" value="Genomic_DNA"/>
</dbReference>
<dbReference type="Gramene" id="KQL04646">
    <property type="protein sequence ID" value="KQL04646"/>
    <property type="gene ID" value="SETIT_003670mg"/>
</dbReference>
<protein>
    <submittedName>
        <fullName evidence="1">Uncharacterized protein</fullName>
    </submittedName>
</protein>
<accession>K3XP47</accession>
<dbReference type="Proteomes" id="UP000004995">
    <property type="component" value="Unassembled WGS sequence"/>
</dbReference>
<proteinExistence type="predicted"/>